<evidence type="ECO:0000256" key="4">
    <source>
        <dbReference type="ARBA" id="ARBA00023002"/>
    </source>
</evidence>
<evidence type="ECO:0000313" key="10">
    <source>
        <dbReference type="Proteomes" id="UP001347796"/>
    </source>
</evidence>
<dbReference type="PANTHER" id="PTHR24289">
    <property type="entry name" value="STEROID 17-ALPHA-HYDROXYLASE/17,20 LYASE"/>
    <property type="match status" value="1"/>
</dbReference>
<dbReference type="PRINTS" id="PR00385">
    <property type="entry name" value="P450"/>
</dbReference>
<organism evidence="9 10">
    <name type="scientific">Patella caerulea</name>
    <name type="common">Rayed Mediterranean limpet</name>
    <dbReference type="NCBI Taxonomy" id="87958"/>
    <lineage>
        <taxon>Eukaryota</taxon>
        <taxon>Metazoa</taxon>
        <taxon>Spiralia</taxon>
        <taxon>Lophotrochozoa</taxon>
        <taxon>Mollusca</taxon>
        <taxon>Gastropoda</taxon>
        <taxon>Patellogastropoda</taxon>
        <taxon>Patelloidea</taxon>
        <taxon>Patellidae</taxon>
        <taxon>Patella</taxon>
    </lineage>
</organism>
<dbReference type="AlphaFoldDB" id="A0AAN8Q0T8"/>
<keyword evidence="4 8" id="KW-0560">Oxidoreductase</keyword>
<dbReference type="GO" id="GO:0005506">
    <property type="term" value="F:iron ion binding"/>
    <property type="evidence" value="ECO:0007669"/>
    <property type="project" value="InterPro"/>
</dbReference>
<comment type="cofactor">
    <cofactor evidence="7">
        <name>heme</name>
        <dbReference type="ChEBI" id="CHEBI:30413"/>
    </cofactor>
</comment>
<name>A0AAN8Q0T8_PATCE</name>
<feature type="binding site" description="axial binding residue" evidence="7">
    <location>
        <position position="439"/>
    </location>
    <ligand>
        <name>heme</name>
        <dbReference type="ChEBI" id="CHEBI:30413"/>
    </ligand>
    <ligandPart>
        <name>Fe</name>
        <dbReference type="ChEBI" id="CHEBI:18248"/>
    </ligandPart>
</feature>
<dbReference type="InterPro" id="IPR001128">
    <property type="entry name" value="Cyt_P450"/>
</dbReference>
<reference evidence="9 10" key="1">
    <citation type="submission" date="2024-01" db="EMBL/GenBank/DDBJ databases">
        <title>The genome of the rayed Mediterranean limpet Patella caerulea (Linnaeus, 1758).</title>
        <authorList>
            <person name="Anh-Thu Weber A."/>
            <person name="Halstead-Nussloch G."/>
        </authorList>
    </citation>
    <scope>NUCLEOTIDE SEQUENCE [LARGE SCALE GENOMIC DNA]</scope>
    <source>
        <strain evidence="9">AATW-2023a</strain>
        <tissue evidence="9">Whole specimen</tissue>
    </source>
</reference>
<evidence type="ECO:0000256" key="5">
    <source>
        <dbReference type="ARBA" id="ARBA00023004"/>
    </source>
</evidence>
<keyword evidence="6 8" id="KW-0503">Monooxygenase</keyword>
<dbReference type="GO" id="GO:0016705">
    <property type="term" value="F:oxidoreductase activity, acting on paired donors, with incorporation or reduction of molecular oxygen"/>
    <property type="evidence" value="ECO:0007669"/>
    <property type="project" value="InterPro"/>
</dbReference>
<keyword evidence="2 7" id="KW-0349">Heme</keyword>
<evidence type="ECO:0000256" key="6">
    <source>
        <dbReference type="ARBA" id="ARBA00023033"/>
    </source>
</evidence>
<proteinExistence type="inferred from homology"/>
<evidence type="ECO:0000256" key="8">
    <source>
        <dbReference type="RuleBase" id="RU000461"/>
    </source>
</evidence>
<keyword evidence="3 7" id="KW-0479">Metal-binding</keyword>
<dbReference type="InterPro" id="IPR017972">
    <property type="entry name" value="Cyt_P450_CS"/>
</dbReference>
<dbReference type="Proteomes" id="UP001347796">
    <property type="component" value="Unassembled WGS sequence"/>
</dbReference>
<dbReference type="PROSITE" id="PS00086">
    <property type="entry name" value="CYTOCHROME_P450"/>
    <property type="match status" value="1"/>
</dbReference>
<evidence type="ECO:0000256" key="1">
    <source>
        <dbReference type="ARBA" id="ARBA00010617"/>
    </source>
</evidence>
<comment type="similarity">
    <text evidence="1 8">Belongs to the cytochrome P450 family.</text>
</comment>
<dbReference type="SUPFAM" id="SSF48264">
    <property type="entry name" value="Cytochrome P450"/>
    <property type="match status" value="1"/>
</dbReference>
<keyword evidence="10" id="KW-1185">Reference proteome</keyword>
<comment type="caution">
    <text evidence="9">The sequence shown here is derived from an EMBL/GenBank/DDBJ whole genome shotgun (WGS) entry which is preliminary data.</text>
</comment>
<evidence type="ECO:0000313" key="9">
    <source>
        <dbReference type="EMBL" id="KAK6188141.1"/>
    </source>
</evidence>
<evidence type="ECO:0000256" key="7">
    <source>
        <dbReference type="PIRSR" id="PIRSR602401-1"/>
    </source>
</evidence>
<evidence type="ECO:0008006" key="11">
    <source>
        <dbReference type="Google" id="ProtNLM"/>
    </source>
</evidence>
<protein>
    <recommendedName>
        <fullName evidence="11">Cytochrome P450</fullName>
    </recommendedName>
</protein>
<dbReference type="Gene3D" id="1.10.630.10">
    <property type="entry name" value="Cytochrome P450"/>
    <property type="match status" value="1"/>
</dbReference>
<dbReference type="PANTHER" id="PTHR24289:SF1">
    <property type="entry name" value="STEROID 17-ALPHA-HYDROXYLASE_17,20 LYASE"/>
    <property type="match status" value="1"/>
</dbReference>
<dbReference type="InterPro" id="IPR036396">
    <property type="entry name" value="Cyt_P450_sf"/>
</dbReference>
<dbReference type="EMBL" id="JAZGQO010000003">
    <property type="protein sequence ID" value="KAK6188141.1"/>
    <property type="molecule type" value="Genomic_DNA"/>
</dbReference>
<keyword evidence="5 7" id="KW-0408">Iron</keyword>
<dbReference type="GO" id="GO:0020037">
    <property type="term" value="F:heme binding"/>
    <property type="evidence" value="ECO:0007669"/>
    <property type="project" value="InterPro"/>
</dbReference>
<dbReference type="InterPro" id="IPR002401">
    <property type="entry name" value="Cyt_P450_E_grp-I"/>
</dbReference>
<dbReference type="PRINTS" id="PR00463">
    <property type="entry name" value="EP450I"/>
</dbReference>
<gene>
    <name evidence="9" type="ORF">SNE40_004390</name>
</gene>
<accession>A0AAN8Q0T8</accession>
<sequence>MNILLIFVVLLGTYFIIKWFKDQQKTPLPPGPGLLECLKITWRMLRKNDIHLMSADLCRRYGEIFNIKIFSENIVMLNSSRVIRKVLLSSQYRDVTNDRPPTFVKKHIVYDGHDIVLRNFDLFHVKLRKIVHRSVKLYGDGVRVFEDMVKNETKNLQNHLETSNKTCIDLDRALTVSLLRVLHIFLTNEAPIDTKDVCETIEEYDHFINVIFKSSNNMVLTKFPWVRFVPGSLRQMWINTKNAQNRLNDLYLNPSIIKRMKSHGKGILGNILNEAVDDEEIDQDCIKGILSNMVVAGYLTTKGALSGFFLLMLYYPEIQRRIQEEIDEYIGRDRDPNLDDRSVMHYTNAAILECLRFIGHIPLGIPHMTREEIEVEGMRIPANATIICNLWMMSHSDQVWNNPDDFVPERFLDDSGKLLPIEHPLRVQFIPFGTGRRNCVGESFAKSRIFLYVTSLLQKFTFSPGENKLARLHPATWKPNAAMQPDFLNCCIQTR</sequence>
<evidence type="ECO:0000256" key="2">
    <source>
        <dbReference type="ARBA" id="ARBA00022617"/>
    </source>
</evidence>
<dbReference type="Pfam" id="PF00067">
    <property type="entry name" value="p450"/>
    <property type="match status" value="1"/>
</dbReference>
<dbReference type="GO" id="GO:0004497">
    <property type="term" value="F:monooxygenase activity"/>
    <property type="evidence" value="ECO:0007669"/>
    <property type="project" value="UniProtKB-KW"/>
</dbReference>
<evidence type="ECO:0000256" key="3">
    <source>
        <dbReference type="ARBA" id="ARBA00022723"/>
    </source>
</evidence>